<name>A0A852VV18_PSEA5</name>
<feature type="compositionally biased region" description="Low complexity" evidence="10">
    <location>
        <begin position="60"/>
        <end position="95"/>
    </location>
</feature>
<evidence type="ECO:0000256" key="10">
    <source>
        <dbReference type="SAM" id="MobiDB-lite"/>
    </source>
</evidence>
<evidence type="ECO:0000256" key="1">
    <source>
        <dbReference type="ARBA" id="ARBA00004162"/>
    </source>
</evidence>
<organism evidence="11 12">
    <name type="scientific">Pseudonocardia alni</name>
    <name type="common">Amycolata alni</name>
    <dbReference type="NCBI Taxonomy" id="33907"/>
    <lineage>
        <taxon>Bacteria</taxon>
        <taxon>Bacillati</taxon>
        <taxon>Actinomycetota</taxon>
        <taxon>Actinomycetes</taxon>
        <taxon>Pseudonocardiales</taxon>
        <taxon>Pseudonocardiaceae</taxon>
        <taxon>Pseudonocardia</taxon>
    </lineage>
</organism>
<feature type="compositionally biased region" description="Basic and acidic residues" evidence="10">
    <location>
        <begin position="37"/>
        <end position="59"/>
    </location>
</feature>
<evidence type="ECO:0000313" key="11">
    <source>
        <dbReference type="EMBL" id="NYF99809.1"/>
    </source>
</evidence>
<keyword evidence="3 9" id="KW-1003">Cell membrane</keyword>
<keyword evidence="2 9" id="KW-0813">Transport</keyword>
<evidence type="ECO:0000256" key="8">
    <source>
        <dbReference type="ARBA" id="ARBA00023136"/>
    </source>
</evidence>
<keyword evidence="8 9" id="KW-0472">Membrane</keyword>
<dbReference type="GO" id="GO:0008320">
    <property type="term" value="F:protein transmembrane transporter activity"/>
    <property type="evidence" value="ECO:0007669"/>
    <property type="project" value="UniProtKB-UniRule"/>
</dbReference>
<keyword evidence="6 9" id="KW-1133">Transmembrane helix</keyword>
<comment type="subunit">
    <text evidence="9">The Tat system comprises two distinct complexes: a TatABC complex, containing multiple copies of TatA, TatB and TatC subunits, and a separate TatA complex, containing only TatA subunits. Substrates initially bind to the TatABC complex, which probably triggers association of the separate TatA complex to form the active translocon.</text>
</comment>
<dbReference type="NCBIfam" id="NF001854">
    <property type="entry name" value="PRK00575.1"/>
    <property type="match status" value="1"/>
</dbReference>
<feature type="region of interest" description="Disordered" evidence="10">
    <location>
        <begin position="28"/>
        <end position="104"/>
    </location>
</feature>
<dbReference type="Pfam" id="PF02416">
    <property type="entry name" value="TatA_B_E"/>
    <property type="match status" value="1"/>
</dbReference>
<evidence type="ECO:0000313" key="12">
    <source>
        <dbReference type="Proteomes" id="UP000549695"/>
    </source>
</evidence>
<comment type="caution">
    <text evidence="11">The sequence shown here is derived from an EMBL/GenBank/DDBJ whole genome shotgun (WGS) entry which is preliminary data.</text>
</comment>
<dbReference type="GO" id="GO:0033281">
    <property type="term" value="C:TAT protein transport complex"/>
    <property type="evidence" value="ECO:0007669"/>
    <property type="project" value="UniProtKB-UniRule"/>
</dbReference>
<protein>
    <recommendedName>
        <fullName evidence="9">Sec-independent protein translocase protein TatA</fullName>
    </recommendedName>
</protein>
<evidence type="ECO:0000256" key="9">
    <source>
        <dbReference type="HAMAP-Rule" id="MF_00236"/>
    </source>
</evidence>
<sequence length="104" mass="10991">MPGGYEWLIIIAVLLLLFGAKKLPEMARSVGQSARVFKGEMKGLKDDDARSRQAEEPKPAQELPAAAPAPQQTAPAPQQTAPAPQQTPQQPPAQATDRPAGPTA</sequence>
<dbReference type="HAMAP" id="MF_00236">
    <property type="entry name" value="TatA_E"/>
    <property type="match status" value="1"/>
</dbReference>
<keyword evidence="7 9" id="KW-0811">Translocation</keyword>
<dbReference type="PANTHER" id="PTHR42982">
    <property type="entry name" value="SEC-INDEPENDENT PROTEIN TRANSLOCASE PROTEIN TATA"/>
    <property type="match status" value="1"/>
</dbReference>
<gene>
    <name evidence="9" type="primary">tatA</name>
    <name evidence="11" type="ORF">HDA37_000095</name>
</gene>
<dbReference type="EMBL" id="JACCCZ010000001">
    <property type="protein sequence ID" value="NYF99809.1"/>
    <property type="molecule type" value="Genomic_DNA"/>
</dbReference>
<keyword evidence="5 9" id="KW-0653">Protein transport</keyword>
<evidence type="ECO:0000256" key="5">
    <source>
        <dbReference type="ARBA" id="ARBA00022927"/>
    </source>
</evidence>
<comment type="function">
    <text evidence="9">Part of the twin-arginine translocation (Tat) system that transports large folded proteins containing a characteristic twin-arginine motif in their signal peptide across membranes. TatA could form the protein-conducting channel of the Tat system.</text>
</comment>
<dbReference type="Gene3D" id="1.20.5.3310">
    <property type="match status" value="1"/>
</dbReference>
<comment type="subcellular location">
    <subcellularLocation>
        <location evidence="1 9">Cell membrane</location>
        <topology evidence="1 9">Single-pass membrane protein</topology>
    </subcellularLocation>
</comment>
<evidence type="ECO:0000256" key="2">
    <source>
        <dbReference type="ARBA" id="ARBA00022448"/>
    </source>
</evidence>
<dbReference type="GeneID" id="98049940"/>
<evidence type="ECO:0000256" key="6">
    <source>
        <dbReference type="ARBA" id="ARBA00022989"/>
    </source>
</evidence>
<reference evidence="11 12" key="1">
    <citation type="submission" date="2020-07" db="EMBL/GenBank/DDBJ databases">
        <title>Sequencing the genomes of 1000 actinobacteria strains.</title>
        <authorList>
            <person name="Klenk H.-P."/>
        </authorList>
    </citation>
    <scope>NUCLEOTIDE SEQUENCE [LARGE SCALE GENOMIC DNA]</scope>
    <source>
        <strain evidence="11 12">DSM 44749</strain>
    </source>
</reference>
<evidence type="ECO:0000256" key="4">
    <source>
        <dbReference type="ARBA" id="ARBA00022692"/>
    </source>
</evidence>
<keyword evidence="12" id="KW-1185">Reference proteome</keyword>
<dbReference type="NCBIfam" id="TIGR01411">
    <property type="entry name" value="tatAE"/>
    <property type="match status" value="1"/>
</dbReference>
<dbReference type="GO" id="GO:0043953">
    <property type="term" value="P:protein transport by the Tat complex"/>
    <property type="evidence" value="ECO:0007669"/>
    <property type="project" value="UniProtKB-UniRule"/>
</dbReference>
<keyword evidence="4 9" id="KW-0812">Transmembrane</keyword>
<dbReference type="InterPro" id="IPR003369">
    <property type="entry name" value="TatA/B/E"/>
</dbReference>
<comment type="similarity">
    <text evidence="9">Belongs to the TatA/E family.</text>
</comment>
<dbReference type="Proteomes" id="UP000549695">
    <property type="component" value="Unassembled WGS sequence"/>
</dbReference>
<evidence type="ECO:0000256" key="3">
    <source>
        <dbReference type="ARBA" id="ARBA00022475"/>
    </source>
</evidence>
<accession>A0A852VV18</accession>
<dbReference type="PANTHER" id="PTHR42982:SF8">
    <property type="entry name" value="SEC-INDEPENDENT PROTEIN TRANSLOCASE PROTEIN TATA"/>
    <property type="match status" value="1"/>
</dbReference>
<dbReference type="InterPro" id="IPR006312">
    <property type="entry name" value="TatA/E"/>
</dbReference>
<dbReference type="AlphaFoldDB" id="A0A852VV18"/>
<dbReference type="RefSeq" id="WP_179759847.1">
    <property type="nucleotide sequence ID" value="NZ_BAAAJZ010000011.1"/>
</dbReference>
<evidence type="ECO:0000256" key="7">
    <source>
        <dbReference type="ARBA" id="ARBA00023010"/>
    </source>
</evidence>
<proteinExistence type="inferred from homology"/>